<dbReference type="GeneID" id="95580327"/>
<dbReference type="AlphaFoldDB" id="A0A430B8K1"/>
<reference evidence="3 4" key="1">
    <citation type="submission" date="2017-05" db="EMBL/GenBank/DDBJ databases">
        <title>Vagococcus spp. assemblies.</title>
        <authorList>
            <person name="Gulvik C.A."/>
        </authorList>
    </citation>
    <scope>NUCLEOTIDE SEQUENCE [LARGE SCALE GENOMIC DNA]</scope>
    <source>
        <strain evidence="3 4">SS1714</strain>
    </source>
</reference>
<dbReference type="EMBL" id="NGKB01000002">
    <property type="protein sequence ID" value="RSU16567.1"/>
    <property type="molecule type" value="Genomic_DNA"/>
</dbReference>
<evidence type="ECO:0000313" key="4">
    <source>
        <dbReference type="Proteomes" id="UP000288028"/>
    </source>
</evidence>
<organism evidence="3 4">
    <name type="scientific">Vagococcus carniphilus</name>
    <dbReference type="NCBI Taxonomy" id="218144"/>
    <lineage>
        <taxon>Bacteria</taxon>
        <taxon>Bacillati</taxon>
        <taxon>Bacillota</taxon>
        <taxon>Bacilli</taxon>
        <taxon>Lactobacillales</taxon>
        <taxon>Enterococcaceae</taxon>
        <taxon>Vagococcus</taxon>
    </lineage>
</organism>
<feature type="region of interest" description="Disordered" evidence="1">
    <location>
        <begin position="109"/>
        <end position="152"/>
    </location>
</feature>
<protein>
    <submittedName>
        <fullName evidence="3">Uncharacterized protein</fullName>
    </submittedName>
</protein>
<sequence length="152" mass="18239">MKDFQEFSALYQKQKQYKVKVVGLTFFLLILVTVFVLINTRRINPFMLYVVAMGVVIFYAVKTRKVSPNYDLLLTFVKKNKPELLKEKELLFFIDYKLDKRYEKDPERLVKQLKSPKQKKQMLKKIKEQESKFKSLTDPKKHSKKKRRQAAK</sequence>
<feature type="transmembrane region" description="Helical" evidence="2">
    <location>
        <begin position="21"/>
        <end position="38"/>
    </location>
</feature>
<evidence type="ECO:0000256" key="2">
    <source>
        <dbReference type="SAM" id="Phobius"/>
    </source>
</evidence>
<gene>
    <name evidence="3" type="ORF">CBF28_03300</name>
</gene>
<keyword evidence="2" id="KW-0472">Membrane</keyword>
<dbReference type="OrthoDB" id="2186364at2"/>
<feature type="compositionally biased region" description="Basic residues" evidence="1">
    <location>
        <begin position="141"/>
        <end position="152"/>
    </location>
</feature>
<evidence type="ECO:0000256" key="1">
    <source>
        <dbReference type="SAM" id="MobiDB-lite"/>
    </source>
</evidence>
<evidence type="ECO:0000313" key="3">
    <source>
        <dbReference type="EMBL" id="RSU16567.1"/>
    </source>
</evidence>
<proteinExistence type="predicted"/>
<feature type="compositionally biased region" description="Basic and acidic residues" evidence="1">
    <location>
        <begin position="125"/>
        <end position="140"/>
    </location>
</feature>
<feature type="compositionally biased region" description="Basic residues" evidence="1">
    <location>
        <begin position="114"/>
        <end position="124"/>
    </location>
</feature>
<comment type="caution">
    <text evidence="3">The sequence shown here is derived from an EMBL/GenBank/DDBJ whole genome shotgun (WGS) entry which is preliminary data.</text>
</comment>
<keyword evidence="2" id="KW-1133">Transmembrane helix</keyword>
<keyword evidence="2" id="KW-0812">Transmembrane</keyword>
<accession>A0A430B8K1</accession>
<keyword evidence="4" id="KW-1185">Reference proteome</keyword>
<dbReference type="RefSeq" id="WP_126791896.1">
    <property type="nucleotide sequence ID" value="NZ_CP060720.1"/>
</dbReference>
<feature type="transmembrane region" description="Helical" evidence="2">
    <location>
        <begin position="44"/>
        <end position="61"/>
    </location>
</feature>
<dbReference type="Proteomes" id="UP000288028">
    <property type="component" value="Unassembled WGS sequence"/>
</dbReference>
<name>A0A430B8K1_9ENTE</name>